<keyword evidence="2" id="KW-1185">Reference proteome</keyword>
<evidence type="ECO:0000313" key="1">
    <source>
        <dbReference type="EMBL" id="KAJ7992873.1"/>
    </source>
</evidence>
<dbReference type="EMBL" id="CM055751">
    <property type="protein sequence ID" value="KAJ7992873.1"/>
    <property type="molecule type" value="Genomic_DNA"/>
</dbReference>
<protein>
    <submittedName>
        <fullName evidence="1">Uncharacterized protein</fullName>
    </submittedName>
</protein>
<sequence>MDANKLIATGSNRSQIKSGHLLKMDPIERYGRYEGSRQPEKGFNQSLHWSRVKEETEECAIQQSRRSAVSLRVESSQVLPSVPVKEEFEEGSLQTEDKEESLIKVKKEENEDWLKSDDEDVVRVTVPWETLETSSSPPSFCSDTEDSEMEGDDGQECENHECEIKDCSRTSLNPGTKGDSDDKANPVDICNSEGVLTFYPCPHCTLGFTIERFFHGHLRRAHAEEYNSMLKSGKIIERKVSLQLTPATCPQCGKSFSSLKFDQHLVKMDRFERSGQPEQFFDHSSSCSTVKEEADECEIQQSRSAVSFMVQTTQVSQEPNERGPSLATFSDLHGVPDQERRRKDLTYLRVTMLPPPGLVKEESEGGSLKPVGKEEASQISVKEENEDWLKSDDEDVVRVTVPWKTLETSSSPPSSCSDTEDSEMEGDGGQDCEIHEDDVSGGLKIKEDCSRTSLNTDKNVDAVDISNVTTKLSKRTRKLTREKDLITALIVTNVLAFPETLRDIR</sequence>
<comment type="caution">
    <text evidence="1">The sequence shown here is derived from an EMBL/GenBank/DDBJ whole genome shotgun (WGS) entry which is preliminary data.</text>
</comment>
<accession>A0ACC2FN46</accession>
<reference evidence="1" key="1">
    <citation type="submission" date="2021-05" db="EMBL/GenBank/DDBJ databases">
        <authorList>
            <person name="Pan Q."/>
            <person name="Jouanno E."/>
            <person name="Zahm M."/>
            <person name="Klopp C."/>
            <person name="Cabau C."/>
            <person name="Louis A."/>
            <person name="Berthelot C."/>
            <person name="Parey E."/>
            <person name="Roest Crollius H."/>
            <person name="Montfort J."/>
            <person name="Robinson-Rechavi M."/>
            <person name="Bouchez O."/>
            <person name="Lampietro C."/>
            <person name="Lopez Roques C."/>
            <person name="Donnadieu C."/>
            <person name="Postlethwait J."/>
            <person name="Bobe J."/>
            <person name="Dillon D."/>
            <person name="Chandos A."/>
            <person name="von Hippel F."/>
            <person name="Guiguen Y."/>
        </authorList>
    </citation>
    <scope>NUCLEOTIDE SEQUENCE</scope>
    <source>
        <strain evidence="1">YG-Jan2019</strain>
    </source>
</reference>
<proteinExistence type="predicted"/>
<organism evidence="1 2">
    <name type="scientific">Dallia pectoralis</name>
    <name type="common">Alaska blackfish</name>
    <dbReference type="NCBI Taxonomy" id="75939"/>
    <lineage>
        <taxon>Eukaryota</taxon>
        <taxon>Metazoa</taxon>
        <taxon>Chordata</taxon>
        <taxon>Craniata</taxon>
        <taxon>Vertebrata</taxon>
        <taxon>Euteleostomi</taxon>
        <taxon>Actinopterygii</taxon>
        <taxon>Neopterygii</taxon>
        <taxon>Teleostei</taxon>
        <taxon>Protacanthopterygii</taxon>
        <taxon>Esociformes</taxon>
        <taxon>Umbridae</taxon>
        <taxon>Dallia</taxon>
    </lineage>
</organism>
<dbReference type="Proteomes" id="UP001157502">
    <property type="component" value="Chromosome 24"/>
</dbReference>
<gene>
    <name evidence="1" type="ORF">DPEC_G00266590</name>
</gene>
<evidence type="ECO:0000313" key="2">
    <source>
        <dbReference type="Proteomes" id="UP001157502"/>
    </source>
</evidence>
<name>A0ACC2FN46_DALPE</name>